<accession>A0A0V0XF82</accession>
<dbReference type="EMBL" id="JYDU01000350">
    <property type="protein sequence ID" value="KRX86652.1"/>
    <property type="molecule type" value="Genomic_DNA"/>
</dbReference>
<protein>
    <submittedName>
        <fullName evidence="1">Uncharacterized protein</fullName>
    </submittedName>
</protein>
<organism evidence="1 2">
    <name type="scientific">Trichinella pseudospiralis</name>
    <name type="common">Parasitic roundworm</name>
    <dbReference type="NCBI Taxonomy" id="6337"/>
    <lineage>
        <taxon>Eukaryota</taxon>
        <taxon>Metazoa</taxon>
        <taxon>Ecdysozoa</taxon>
        <taxon>Nematoda</taxon>
        <taxon>Enoplea</taxon>
        <taxon>Dorylaimia</taxon>
        <taxon>Trichinellida</taxon>
        <taxon>Trichinellidae</taxon>
        <taxon>Trichinella</taxon>
    </lineage>
</organism>
<gene>
    <name evidence="1" type="ORF">T4E_1297</name>
</gene>
<comment type="caution">
    <text evidence="1">The sequence shown here is derived from an EMBL/GenBank/DDBJ whole genome shotgun (WGS) entry which is preliminary data.</text>
</comment>
<proteinExistence type="predicted"/>
<reference evidence="1 2" key="1">
    <citation type="submission" date="2015-01" db="EMBL/GenBank/DDBJ databases">
        <title>Evolution of Trichinella species and genotypes.</title>
        <authorList>
            <person name="Korhonen P.K."/>
            <person name="Edoardo P."/>
            <person name="Giuseppe L.R."/>
            <person name="Gasser R.B."/>
        </authorList>
    </citation>
    <scope>NUCLEOTIDE SEQUENCE [LARGE SCALE GENOMIC DNA]</scope>
    <source>
        <strain evidence="1">ISS141</strain>
    </source>
</reference>
<dbReference type="AlphaFoldDB" id="A0A0V0XF82"/>
<evidence type="ECO:0000313" key="1">
    <source>
        <dbReference type="EMBL" id="KRX86652.1"/>
    </source>
</evidence>
<sequence length="91" mass="9770">MPSTRSITSERPEENRQQLEEKAGTLQNEGVGFSLSTTIYALLKAFSIGNKKLKSDTYFGNPLVAPGLLSISTCVHGYSSGPRVNPGRGVI</sequence>
<evidence type="ECO:0000313" key="2">
    <source>
        <dbReference type="Proteomes" id="UP000054815"/>
    </source>
</evidence>
<name>A0A0V0XF82_TRIPS</name>
<dbReference type="Proteomes" id="UP000054815">
    <property type="component" value="Unassembled WGS sequence"/>
</dbReference>